<comment type="caution">
    <text evidence="2">The sequence shown here is derived from an EMBL/GenBank/DDBJ whole genome shotgun (WGS) entry which is preliminary data.</text>
</comment>
<dbReference type="EMBL" id="VNKQ01000006">
    <property type="protein sequence ID" value="KAG0650180.1"/>
    <property type="molecule type" value="Genomic_DNA"/>
</dbReference>
<feature type="region of interest" description="Disordered" evidence="1">
    <location>
        <begin position="1"/>
        <end position="22"/>
    </location>
</feature>
<sequence length="277" mass="30898">MSWMDSWSRPGKRSAVPPPLYSTQGDAIKYCHTCGRVMSPPSSTKASTSKLDDKKYCSSRCRSQKPGAQDRRIEEAFVRLLRSEKDFEGEPIPETILEKVIKPLKGDPRVIVPCSVVEELIFGSRHDPTKTSGRKKNRASRVIGDEGEELDNEDTESSHLVQFKTQGFAGRVRPPQHLTDINGGIGGEKGRAEKGEESEEAAVRRKEGLRVTEEKERVKRAARRGVVFGFGKEDVEGSEVRNSVVGKLTARKCEAIMKGQVVEPSFAKGDWGIRWRE</sequence>
<name>A0A9P6VLG2_9HELO</name>
<proteinExistence type="predicted"/>
<organism evidence="2 3">
    <name type="scientific">Hyphodiscus hymeniophilus</name>
    <dbReference type="NCBI Taxonomy" id="353542"/>
    <lineage>
        <taxon>Eukaryota</taxon>
        <taxon>Fungi</taxon>
        <taxon>Dikarya</taxon>
        <taxon>Ascomycota</taxon>
        <taxon>Pezizomycotina</taxon>
        <taxon>Leotiomycetes</taxon>
        <taxon>Helotiales</taxon>
        <taxon>Hyphodiscaceae</taxon>
        <taxon>Hyphodiscus</taxon>
    </lineage>
</organism>
<gene>
    <name evidence="2" type="ORF">D0Z07_3165</name>
</gene>
<evidence type="ECO:0000256" key="1">
    <source>
        <dbReference type="SAM" id="MobiDB-lite"/>
    </source>
</evidence>
<protein>
    <submittedName>
        <fullName evidence="2">Uncharacterized protein</fullName>
    </submittedName>
</protein>
<feature type="compositionally biased region" description="Basic and acidic residues" evidence="1">
    <location>
        <begin position="188"/>
        <end position="205"/>
    </location>
</feature>
<dbReference type="Proteomes" id="UP000785200">
    <property type="component" value="Unassembled WGS sequence"/>
</dbReference>
<feature type="region of interest" description="Disordered" evidence="1">
    <location>
        <begin position="125"/>
        <end position="205"/>
    </location>
</feature>
<reference evidence="2" key="1">
    <citation type="submission" date="2019-07" db="EMBL/GenBank/DDBJ databases">
        <title>Hyphodiscus hymeniophilus genome sequencing and assembly.</title>
        <authorList>
            <person name="Kramer G."/>
            <person name="Nodwell J."/>
        </authorList>
    </citation>
    <scope>NUCLEOTIDE SEQUENCE</scope>
    <source>
        <strain evidence="2">ATCC 34498</strain>
    </source>
</reference>
<evidence type="ECO:0000313" key="3">
    <source>
        <dbReference type="Proteomes" id="UP000785200"/>
    </source>
</evidence>
<accession>A0A9P6VLG2</accession>
<dbReference type="AlphaFoldDB" id="A0A9P6VLG2"/>
<evidence type="ECO:0000313" key="2">
    <source>
        <dbReference type="EMBL" id="KAG0650180.1"/>
    </source>
</evidence>
<feature type="compositionally biased region" description="Acidic residues" evidence="1">
    <location>
        <begin position="145"/>
        <end position="155"/>
    </location>
</feature>
<dbReference type="OrthoDB" id="537467at2759"/>
<keyword evidence="3" id="KW-1185">Reference proteome</keyword>